<evidence type="ECO:0000256" key="1">
    <source>
        <dbReference type="SAM" id="MobiDB-lite"/>
    </source>
</evidence>
<evidence type="ECO:0008006" key="4">
    <source>
        <dbReference type="Google" id="ProtNLM"/>
    </source>
</evidence>
<protein>
    <recommendedName>
        <fullName evidence="4">CTNNB1 binding N-teminal domain-containing protein</fullName>
    </recommendedName>
</protein>
<proteinExistence type="predicted"/>
<name>A0AAV4ECA8_9GAST</name>
<sequence>MFLLPQLADRKTSSSDCTESDDEESIPSIDSSVAGPSRPASLHDLYALENSQSLPLKDGHEQGTSQSRPSNCVSRKRKGNFRQGIESH</sequence>
<feature type="compositionally biased region" description="Polar residues" evidence="1">
    <location>
        <begin position="62"/>
        <end position="73"/>
    </location>
</feature>
<evidence type="ECO:0000313" key="2">
    <source>
        <dbReference type="EMBL" id="GFR58415.1"/>
    </source>
</evidence>
<accession>A0AAV4ECA8</accession>
<keyword evidence="3" id="KW-1185">Reference proteome</keyword>
<organism evidence="2 3">
    <name type="scientific">Elysia marginata</name>
    <dbReference type="NCBI Taxonomy" id="1093978"/>
    <lineage>
        <taxon>Eukaryota</taxon>
        <taxon>Metazoa</taxon>
        <taxon>Spiralia</taxon>
        <taxon>Lophotrochozoa</taxon>
        <taxon>Mollusca</taxon>
        <taxon>Gastropoda</taxon>
        <taxon>Heterobranchia</taxon>
        <taxon>Euthyneura</taxon>
        <taxon>Panpulmonata</taxon>
        <taxon>Sacoglossa</taxon>
        <taxon>Placobranchoidea</taxon>
        <taxon>Plakobranchidae</taxon>
        <taxon>Elysia</taxon>
    </lineage>
</organism>
<evidence type="ECO:0000313" key="3">
    <source>
        <dbReference type="Proteomes" id="UP000762676"/>
    </source>
</evidence>
<comment type="caution">
    <text evidence="2">The sequence shown here is derived from an EMBL/GenBank/DDBJ whole genome shotgun (WGS) entry which is preliminary data.</text>
</comment>
<dbReference type="Proteomes" id="UP000762676">
    <property type="component" value="Unassembled WGS sequence"/>
</dbReference>
<dbReference type="AlphaFoldDB" id="A0AAV4ECA8"/>
<feature type="region of interest" description="Disordered" evidence="1">
    <location>
        <begin position="1"/>
        <end position="88"/>
    </location>
</feature>
<dbReference type="EMBL" id="BMAT01003602">
    <property type="protein sequence ID" value="GFR58415.1"/>
    <property type="molecule type" value="Genomic_DNA"/>
</dbReference>
<gene>
    <name evidence="2" type="ORF">ElyMa_001767900</name>
</gene>
<reference evidence="2 3" key="1">
    <citation type="journal article" date="2021" name="Elife">
        <title>Chloroplast acquisition without the gene transfer in kleptoplastic sea slugs, Plakobranchus ocellatus.</title>
        <authorList>
            <person name="Maeda T."/>
            <person name="Takahashi S."/>
            <person name="Yoshida T."/>
            <person name="Shimamura S."/>
            <person name="Takaki Y."/>
            <person name="Nagai Y."/>
            <person name="Toyoda A."/>
            <person name="Suzuki Y."/>
            <person name="Arimoto A."/>
            <person name="Ishii H."/>
            <person name="Satoh N."/>
            <person name="Nishiyama T."/>
            <person name="Hasebe M."/>
            <person name="Maruyama T."/>
            <person name="Minagawa J."/>
            <person name="Obokata J."/>
            <person name="Shigenobu S."/>
        </authorList>
    </citation>
    <scope>NUCLEOTIDE SEQUENCE [LARGE SCALE GENOMIC DNA]</scope>
</reference>